<protein>
    <submittedName>
        <fullName evidence="1">Uncharacterized protein</fullName>
    </submittedName>
</protein>
<evidence type="ECO:0000313" key="1">
    <source>
        <dbReference type="EMBL" id="MCU0104438.1"/>
    </source>
</evidence>
<reference evidence="2" key="1">
    <citation type="submission" date="2023-07" db="EMBL/GenBank/DDBJ databases">
        <title>Novel Mycoplasma species identified in domestic and wild animals.</title>
        <authorList>
            <person name="Volokhov D.V."/>
            <person name="Furtak V.A."/>
            <person name="Zagorodnyaya T.A."/>
        </authorList>
    </citation>
    <scope>NUCLEOTIDE SEQUENCE [LARGE SCALE GENOMIC DNA]</scope>
    <source>
        <strain evidence="2">92-19</strain>
    </source>
</reference>
<gene>
    <name evidence="1" type="ORF">N7603_02055</name>
</gene>
<comment type="caution">
    <text evidence="1">The sequence shown here is derived from an EMBL/GenBank/DDBJ whole genome shotgun (WGS) entry which is preliminary data.</text>
</comment>
<dbReference type="EMBL" id="JAOEGN010000003">
    <property type="protein sequence ID" value="MCU0104438.1"/>
    <property type="molecule type" value="Genomic_DNA"/>
</dbReference>
<evidence type="ECO:0000313" key="2">
    <source>
        <dbReference type="Proteomes" id="UP001209076"/>
    </source>
</evidence>
<name>A0ABT2PXT6_9MOLU</name>
<proteinExistence type="predicted"/>
<keyword evidence="2" id="KW-1185">Reference proteome</keyword>
<accession>A0ABT2PXT6</accession>
<organism evidence="1 2">
    <name type="scientific">Paracholeplasma vituli</name>
    <dbReference type="NCBI Taxonomy" id="69473"/>
    <lineage>
        <taxon>Bacteria</taxon>
        <taxon>Bacillati</taxon>
        <taxon>Mycoplasmatota</taxon>
        <taxon>Mollicutes</taxon>
        <taxon>Acholeplasmatales</taxon>
        <taxon>Acholeplasmataceae</taxon>
        <taxon>Paracholeplasma</taxon>
    </lineage>
</organism>
<dbReference type="Proteomes" id="UP001209076">
    <property type="component" value="Unassembled WGS sequence"/>
</dbReference>
<dbReference type="RefSeq" id="WP_262095672.1">
    <property type="nucleotide sequence ID" value="NZ_JAOEGN010000003.1"/>
</dbReference>
<sequence>MSNILISLIKVDKKKEKYIVLSSKEVIGVERSLTTNEFETSVQTKLNIIRKVLVVSFLYGGEKFVKVGATFYKVERTYDLGQYIELYLSNTTLTAEDFISG</sequence>